<dbReference type="Proteomes" id="UP000633814">
    <property type="component" value="Unassembled WGS sequence"/>
</dbReference>
<evidence type="ECO:0000313" key="8">
    <source>
        <dbReference type="Proteomes" id="UP000633814"/>
    </source>
</evidence>
<keyword evidence="8" id="KW-1185">Reference proteome</keyword>
<feature type="chain" id="PRO_5045960083" evidence="5">
    <location>
        <begin position="30"/>
        <end position="165"/>
    </location>
</feature>
<protein>
    <submittedName>
        <fullName evidence="7">Energy transducer TonB</fullName>
    </submittedName>
</protein>
<dbReference type="Gene3D" id="3.30.1150.10">
    <property type="match status" value="1"/>
</dbReference>
<sequence>MVIVSNPQLGIKLSIILAALMLGACQTPAPSSYSDLPLTPGLLNQPSWQVVKPIEPRYPVEEAIEGTEGCASLSYVVTPTNQLTDVQVLHASSHRFAREARKAIAKWQWQHLPAGLLNAPVKSAVRFEFCLEDNSGHCNDAFFAAPSKCPGEDVLPVIGYRITNL</sequence>
<keyword evidence="4" id="KW-0472">Membrane</keyword>
<organism evidence="7 8">
    <name type="scientific">Alishewanella maricola</name>
    <dbReference type="NCBI Taxonomy" id="2795740"/>
    <lineage>
        <taxon>Bacteria</taxon>
        <taxon>Pseudomonadati</taxon>
        <taxon>Pseudomonadota</taxon>
        <taxon>Gammaproteobacteria</taxon>
        <taxon>Alteromonadales</taxon>
        <taxon>Alteromonadaceae</taxon>
        <taxon>Alishewanella</taxon>
    </lineage>
</organism>
<comment type="caution">
    <text evidence="7">The sequence shown here is derived from an EMBL/GenBank/DDBJ whole genome shotgun (WGS) entry which is preliminary data.</text>
</comment>
<evidence type="ECO:0000256" key="3">
    <source>
        <dbReference type="ARBA" id="ARBA00022989"/>
    </source>
</evidence>
<dbReference type="NCBIfam" id="TIGR01352">
    <property type="entry name" value="tonB_Cterm"/>
    <property type="match status" value="1"/>
</dbReference>
<dbReference type="InterPro" id="IPR037682">
    <property type="entry name" value="TonB_C"/>
</dbReference>
<reference evidence="7 8" key="1">
    <citation type="submission" date="2021-10" db="EMBL/GenBank/DDBJ databases">
        <title>Alishewanella koreense sp. nov. isolated from seawater of southwestern coast in South Korea and the proposal for the reclassification of Rheinheimera perlucida and Rheinheimera tuosuensis as Arsukibacterium perlucida and Arsukibacterium tuosuensis.</title>
        <authorList>
            <person name="Kim K.H."/>
            <person name="Ruan W."/>
            <person name="Kim K.R."/>
            <person name="Baek J.H."/>
            <person name="Jeon C.O."/>
        </authorList>
    </citation>
    <scope>NUCLEOTIDE SEQUENCE [LARGE SCALE GENOMIC DNA]</scope>
    <source>
        <strain evidence="7 8">16-MA</strain>
    </source>
</reference>
<keyword evidence="3" id="KW-1133">Transmembrane helix</keyword>
<dbReference type="Pfam" id="PF03544">
    <property type="entry name" value="TonB_C"/>
    <property type="match status" value="1"/>
</dbReference>
<keyword evidence="5" id="KW-0732">Signal</keyword>
<dbReference type="SUPFAM" id="SSF74653">
    <property type="entry name" value="TolA/TonB C-terminal domain"/>
    <property type="match status" value="1"/>
</dbReference>
<dbReference type="PROSITE" id="PS52015">
    <property type="entry name" value="TONB_CTD"/>
    <property type="match status" value="1"/>
</dbReference>
<evidence type="ECO:0000256" key="2">
    <source>
        <dbReference type="ARBA" id="ARBA00022692"/>
    </source>
</evidence>
<evidence type="ECO:0000256" key="1">
    <source>
        <dbReference type="ARBA" id="ARBA00004167"/>
    </source>
</evidence>
<comment type="subcellular location">
    <subcellularLocation>
        <location evidence="1">Membrane</location>
        <topology evidence="1">Single-pass membrane protein</topology>
    </subcellularLocation>
</comment>
<dbReference type="EMBL" id="JAEINI020000007">
    <property type="protein sequence ID" value="MCB5227430.1"/>
    <property type="molecule type" value="Genomic_DNA"/>
</dbReference>
<evidence type="ECO:0000256" key="4">
    <source>
        <dbReference type="ARBA" id="ARBA00023136"/>
    </source>
</evidence>
<evidence type="ECO:0000256" key="5">
    <source>
        <dbReference type="SAM" id="SignalP"/>
    </source>
</evidence>
<evidence type="ECO:0000313" key="7">
    <source>
        <dbReference type="EMBL" id="MCB5227430.1"/>
    </source>
</evidence>
<feature type="domain" description="TonB C-terminal" evidence="6">
    <location>
        <begin position="43"/>
        <end position="138"/>
    </location>
</feature>
<accession>A0ABS8C5M8</accession>
<gene>
    <name evidence="7" type="ORF">JAO78_011475</name>
</gene>
<keyword evidence="2" id="KW-0812">Transmembrane</keyword>
<dbReference type="RefSeq" id="WP_226751497.1">
    <property type="nucleotide sequence ID" value="NZ_JAEINI020000007.1"/>
</dbReference>
<evidence type="ECO:0000259" key="6">
    <source>
        <dbReference type="PROSITE" id="PS52015"/>
    </source>
</evidence>
<name>A0ABS8C5M8_9ALTE</name>
<proteinExistence type="predicted"/>
<feature type="signal peptide" evidence="5">
    <location>
        <begin position="1"/>
        <end position="29"/>
    </location>
</feature>
<dbReference type="InterPro" id="IPR006260">
    <property type="entry name" value="TonB/TolA_C"/>
</dbReference>